<name>A0A2U1B0P8_9BACT</name>
<keyword evidence="3" id="KW-1185">Reference proteome</keyword>
<dbReference type="Proteomes" id="UP000245466">
    <property type="component" value="Unassembled WGS sequence"/>
</dbReference>
<dbReference type="EMBL" id="QEKI01000003">
    <property type="protein sequence ID" value="PVY42238.1"/>
    <property type="molecule type" value="Genomic_DNA"/>
</dbReference>
<sequence length="120" mass="13084">MKHTLLLLLSTMLLLFTLAQPNKSVNGFACALKSELKAADAHKKLKRPCAKKCLKHQTHSERKNAANVTIDCGQQLYAVVADAQSDLFSTSSAGQQFRSVVKLNYLSPNLGADPDPPQFS</sequence>
<accession>A0A2U1B0P8</accession>
<dbReference type="OrthoDB" id="853612at2"/>
<keyword evidence="1" id="KW-0732">Signal</keyword>
<feature type="chain" id="PRO_5015726103" evidence="1">
    <location>
        <begin position="20"/>
        <end position="120"/>
    </location>
</feature>
<dbReference type="AlphaFoldDB" id="A0A2U1B0P8"/>
<organism evidence="2 3">
    <name type="scientific">Pontibacter virosus</name>
    <dbReference type="NCBI Taxonomy" id="1765052"/>
    <lineage>
        <taxon>Bacteria</taxon>
        <taxon>Pseudomonadati</taxon>
        <taxon>Bacteroidota</taxon>
        <taxon>Cytophagia</taxon>
        <taxon>Cytophagales</taxon>
        <taxon>Hymenobacteraceae</taxon>
        <taxon>Pontibacter</taxon>
    </lineage>
</organism>
<feature type="signal peptide" evidence="1">
    <location>
        <begin position="1"/>
        <end position="19"/>
    </location>
</feature>
<comment type="caution">
    <text evidence="2">The sequence shown here is derived from an EMBL/GenBank/DDBJ whole genome shotgun (WGS) entry which is preliminary data.</text>
</comment>
<evidence type="ECO:0000313" key="3">
    <source>
        <dbReference type="Proteomes" id="UP000245466"/>
    </source>
</evidence>
<proteinExistence type="predicted"/>
<gene>
    <name evidence="2" type="ORF">C8E01_103104</name>
</gene>
<protein>
    <submittedName>
        <fullName evidence="2">Uncharacterized protein</fullName>
    </submittedName>
</protein>
<dbReference type="RefSeq" id="WP_116542416.1">
    <property type="nucleotide sequence ID" value="NZ_QEKI01000003.1"/>
</dbReference>
<evidence type="ECO:0000313" key="2">
    <source>
        <dbReference type="EMBL" id="PVY42238.1"/>
    </source>
</evidence>
<evidence type="ECO:0000256" key="1">
    <source>
        <dbReference type="SAM" id="SignalP"/>
    </source>
</evidence>
<reference evidence="2 3" key="1">
    <citation type="submission" date="2018-04" db="EMBL/GenBank/DDBJ databases">
        <title>Genomic Encyclopedia of Type Strains, Phase IV (KMG-IV): sequencing the most valuable type-strain genomes for metagenomic binning, comparative biology and taxonomic classification.</title>
        <authorList>
            <person name="Goeker M."/>
        </authorList>
    </citation>
    <scope>NUCLEOTIDE SEQUENCE [LARGE SCALE GENOMIC DNA]</scope>
    <source>
        <strain evidence="2 3">DSM 100231</strain>
    </source>
</reference>